<evidence type="ECO:0000256" key="1">
    <source>
        <dbReference type="SAM" id="MobiDB-lite"/>
    </source>
</evidence>
<reference evidence="2" key="1">
    <citation type="submission" date="2022-05" db="EMBL/GenBank/DDBJ databases">
        <title>The Musa troglodytarum L. genome provides insights into the mechanism of non-climacteric behaviour and enrichment of carotenoids.</title>
        <authorList>
            <person name="Wang J."/>
        </authorList>
    </citation>
    <scope>NUCLEOTIDE SEQUENCE</scope>
    <source>
        <tissue evidence="2">Leaf</tissue>
    </source>
</reference>
<proteinExistence type="predicted"/>
<organism evidence="2 3">
    <name type="scientific">Musa troglodytarum</name>
    <name type="common">fe'i banana</name>
    <dbReference type="NCBI Taxonomy" id="320322"/>
    <lineage>
        <taxon>Eukaryota</taxon>
        <taxon>Viridiplantae</taxon>
        <taxon>Streptophyta</taxon>
        <taxon>Embryophyta</taxon>
        <taxon>Tracheophyta</taxon>
        <taxon>Spermatophyta</taxon>
        <taxon>Magnoliopsida</taxon>
        <taxon>Liliopsida</taxon>
        <taxon>Zingiberales</taxon>
        <taxon>Musaceae</taxon>
        <taxon>Musa</taxon>
    </lineage>
</organism>
<dbReference type="Proteomes" id="UP001055439">
    <property type="component" value="Chromosome 5"/>
</dbReference>
<name>A0A9E7K4H1_9LILI</name>
<dbReference type="EMBL" id="CP097507">
    <property type="protein sequence ID" value="URE03487.1"/>
    <property type="molecule type" value="Genomic_DNA"/>
</dbReference>
<accession>A0A9E7K4H1</accession>
<dbReference type="AlphaFoldDB" id="A0A9E7K4H1"/>
<evidence type="ECO:0000313" key="2">
    <source>
        <dbReference type="EMBL" id="URE03487.1"/>
    </source>
</evidence>
<gene>
    <name evidence="2" type="ORF">MUK42_01633</name>
</gene>
<sequence>MLVLDAIYVPDPLMLISGSPPTDRRLIQNAECRLMIIKRNSKALSKGDVGEDSSKNDGWVSGSSAGSDVAAIGPVPVEPHGSVVIGVEEEIRLYPSPLAAFRFPPDYRLGPVEVGSLKIRATEFSSSKTMAGARVRSPSRRGAGTRFTREAPLS</sequence>
<evidence type="ECO:0000313" key="3">
    <source>
        <dbReference type="Proteomes" id="UP001055439"/>
    </source>
</evidence>
<keyword evidence="3" id="KW-1185">Reference proteome</keyword>
<protein>
    <submittedName>
        <fullName evidence="2">Uncharacterized protein</fullName>
    </submittedName>
</protein>
<feature type="region of interest" description="Disordered" evidence="1">
    <location>
        <begin position="128"/>
        <end position="154"/>
    </location>
</feature>